<name>A0A080Z838_PHYNI</name>
<accession>A0A080Z838</accession>
<dbReference type="Proteomes" id="UP000028582">
    <property type="component" value="Unassembled WGS sequence"/>
</dbReference>
<dbReference type="EMBL" id="ANJA01003543">
    <property type="protein sequence ID" value="ETO62799.1"/>
    <property type="molecule type" value="Genomic_DNA"/>
</dbReference>
<evidence type="ECO:0000313" key="1">
    <source>
        <dbReference type="EMBL" id="ETO62799.1"/>
    </source>
</evidence>
<protein>
    <submittedName>
        <fullName evidence="1">Uncharacterized protein</fullName>
    </submittedName>
</protein>
<comment type="caution">
    <text evidence="1">The sequence shown here is derived from an EMBL/GenBank/DDBJ whole genome shotgun (WGS) entry which is preliminary data.</text>
</comment>
<dbReference type="Gene3D" id="3.30.360.10">
    <property type="entry name" value="Dihydrodipicolinate Reductase, domain 2"/>
    <property type="match status" value="1"/>
</dbReference>
<sequence length="69" mass="7550">MFLGENVCRDLPLHFFLERYMDYVAEMEAFIRVCTTGGPVPVGGDAGREALLLGLAATDSSRCSRQHGT</sequence>
<reference evidence="1 2" key="1">
    <citation type="submission" date="2013-11" db="EMBL/GenBank/DDBJ databases">
        <title>The Genome Sequence of Phytophthora parasitica P1976.</title>
        <authorList>
            <consortium name="The Broad Institute Genomics Platform"/>
            <person name="Russ C."/>
            <person name="Tyler B."/>
            <person name="Panabieres F."/>
            <person name="Shan W."/>
            <person name="Tripathy S."/>
            <person name="Grunwald N."/>
            <person name="Machado M."/>
            <person name="Johnson C.S."/>
            <person name="Walker B."/>
            <person name="Young S."/>
            <person name="Zeng Q."/>
            <person name="Gargeya S."/>
            <person name="Fitzgerald M."/>
            <person name="Haas B."/>
            <person name="Abouelleil A."/>
            <person name="Allen A.W."/>
            <person name="Alvarado L."/>
            <person name="Arachchi H.M."/>
            <person name="Berlin A.M."/>
            <person name="Chapman S.B."/>
            <person name="Gainer-Dewar J."/>
            <person name="Goldberg J."/>
            <person name="Griggs A."/>
            <person name="Gujja S."/>
            <person name="Hansen M."/>
            <person name="Howarth C."/>
            <person name="Imamovic A."/>
            <person name="Ireland A."/>
            <person name="Larimer J."/>
            <person name="McCowan C."/>
            <person name="Murphy C."/>
            <person name="Pearson M."/>
            <person name="Poon T.W."/>
            <person name="Priest M."/>
            <person name="Roberts A."/>
            <person name="Saif S."/>
            <person name="Shea T."/>
            <person name="Sisk P."/>
            <person name="Sykes S."/>
            <person name="Wortman J."/>
            <person name="Nusbaum C."/>
            <person name="Birren B."/>
        </authorList>
    </citation>
    <scope>NUCLEOTIDE SEQUENCE [LARGE SCALE GENOMIC DNA]</scope>
    <source>
        <strain evidence="1 2">P1976</strain>
    </source>
</reference>
<organism evidence="1 2">
    <name type="scientific">Phytophthora nicotianae P1976</name>
    <dbReference type="NCBI Taxonomy" id="1317066"/>
    <lineage>
        <taxon>Eukaryota</taxon>
        <taxon>Sar</taxon>
        <taxon>Stramenopiles</taxon>
        <taxon>Oomycota</taxon>
        <taxon>Peronosporomycetes</taxon>
        <taxon>Peronosporales</taxon>
        <taxon>Peronosporaceae</taxon>
        <taxon>Phytophthora</taxon>
    </lineage>
</organism>
<gene>
    <name evidence="1" type="ORF">F444_19372</name>
</gene>
<proteinExistence type="predicted"/>
<evidence type="ECO:0000313" key="2">
    <source>
        <dbReference type="Proteomes" id="UP000028582"/>
    </source>
</evidence>
<dbReference type="AlphaFoldDB" id="A0A080Z838"/>